<protein>
    <recommendedName>
        <fullName evidence="15">Tyrosine--tRNA ligase</fullName>
        <ecNumber evidence="15">6.1.1.1</ecNumber>
    </recommendedName>
    <alternativeName>
        <fullName evidence="15">Tyrosyl-tRNA synthetase</fullName>
    </alternativeName>
</protein>
<organism evidence="17 18">
    <name type="scientific">Batillaria attramentaria</name>
    <dbReference type="NCBI Taxonomy" id="370345"/>
    <lineage>
        <taxon>Eukaryota</taxon>
        <taxon>Metazoa</taxon>
        <taxon>Spiralia</taxon>
        <taxon>Lophotrochozoa</taxon>
        <taxon>Mollusca</taxon>
        <taxon>Gastropoda</taxon>
        <taxon>Caenogastropoda</taxon>
        <taxon>Sorbeoconcha</taxon>
        <taxon>Cerithioidea</taxon>
        <taxon>Batillariidae</taxon>
        <taxon>Batillaria</taxon>
    </lineage>
</organism>
<sequence length="537" mass="58913">MAAENGAAALSADEKLTLIKRNLQEVLGEDKLQQILKERDVKVYWGTATTGKPHIAYFVPMSKIADFLKAGCEVTILFADLHAYLDNMKAPWELLEQRVKYYESAIKAMLRSIGVPLEKLKFIKGTEFQLSREYTLDVYRLSSIVTEHDAKKAGAEVVKQVSHPLLSGLLYPGLQALDEEYLKVDAQFGGVDQRKIFTFAEKYLPHLGFQKRIHLMNPMVPGLTGSKMSSSDEDSKIDLLDSPAQVKKKLKRAFCEPGNVEDNGVLSFCKHVLFPLRGSQDFVVNRAPENGGDLKFGTYEALEETFAKQELHPGDLKAAVEGYLNQLLAPIRADFDTPEMKKLVSKAYPVEKKKPGGANSGVGAGAGGAENEINPGRLDLRVGKILSVEKHPEADSLYVETVDLGEESPRTVISGLAGLVPMEELQDRLGVFVCNLKPVKMRGIPSCAMLMCASVDEPRAVEPLNPPEGSAPGDRVFVEGYDSGSPDAELNPKKKIFEKIQPDFRTSADCVAEWQGSPMMTKLGNITCASLKGAPIK</sequence>
<dbReference type="Gene3D" id="3.40.50.620">
    <property type="entry name" value="HUPs"/>
    <property type="match status" value="1"/>
</dbReference>
<gene>
    <name evidence="17" type="ORF">BaRGS_00021010</name>
</gene>
<evidence type="ECO:0000313" key="17">
    <source>
        <dbReference type="EMBL" id="KAK7487743.1"/>
    </source>
</evidence>
<dbReference type="EC" id="6.1.1.1" evidence="15"/>
<evidence type="ECO:0000256" key="5">
    <source>
        <dbReference type="ARBA" id="ARBA00022555"/>
    </source>
</evidence>
<feature type="domain" description="TRNA-binding" evidence="16">
    <location>
        <begin position="374"/>
        <end position="477"/>
    </location>
</feature>
<dbReference type="PANTHER" id="PTHR11586:SF43">
    <property type="entry name" value="TYROSINE--TRNA LIGASE, CYTOPLASMIC"/>
    <property type="match status" value="1"/>
</dbReference>
<evidence type="ECO:0000256" key="9">
    <source>
        <dbReference type="ARBA" id="ARBA00022884"/>
    </source>
</evidence>
<name>A0ABD0KL12_9CAEN</name>
<keyword evidence="10 15" id="KW-0648">Protein biosynthesis</keyword>
<dbReference type="CDD" id="cd00805">
    <property type="entry name" value="TyrRS_core"/>
    <property type="match status" value="1"/>
</dbReference>
<keyword evidence="5 14" id="KW-0820">tRNA-binding</keyword>
<keyword evidence="4" id="KW-0963">Cytoplasm</keyword>
<dbReference type="CDD" id="cd02799">
    <property type="entry name" value="tRNA_bind_EMAP-II_like"/>
    <property type="match status" value="1"/>
</dbReference>
<dbReference type="PRINTS" id="PR01040">
    <property type="entry name" value="TRNASYNTHTYR"/>
</dbReference>
<dbReference type="Pfam" id="PF01588">
    <property type="entry name" value="tRNA_bind"/>
    <property type="match status" value="1"/>
</dbReference>
<dbReference type="GO" id="GO:0006950">
    <property type="term" value="P:response to stress"/>
    <property type="evidence" value="ECO:0007669"/>
    <property type="project" value="UniProtKB-ARBA"/>
</dbReference>
<dbReference type="Gene3D" id="2.40.50.140">
    <property type="entry name" value="Nucleic acid-binding proteins"/>
    <property type="match status" value="1"/>
</dbReference>
<proteinExistence type="inferred from homology"/>
<keyword evidence="7 15" id="KW-0547">Nucleotide-binding</keyword>
<dbReference type="EMBL" id="JACVVK020000160">
    <property type="protein sequence ID" value="KAK7487743.1"/>
    <property type="molecule type" value="Genomic_DNA"/>
</dbReference>
<dbReference type="Pfam" id="PF00579">
    <property type="entry name" value="tRNA-synt_1b"/>
    <property type="match status" value="1"/>
</dbReference>
<dbReference type="NCBIfam" id="TIGR00234">
    <property type="entry name" value="tyrS"/>
    <property type="match status" value="1"/>
</dbReference>
<dbReference type="PANTHER" id="PTHR11586">
    <property type="entry name" value="TRNA-AMINOACYLATION COFACTOR ARC1 FAMILY MEMBER"/>
    <property type="match status" value="1"/>
</dbReference>
<keyword evidence="18" id="KW-1185">Reference proteome</keyword>
<dbReference type="InterPro" id="IPR002547">
    <property type="entry name" value="tRNA-bd_dom"/>
</dbReference>
<accession>A0ABD0KL12</accession>
<comment type="similarity">
    <text evidence="3 15">Belongs to the class-I aminoacyl-tRNA synthetase family.</text>
</comment>
<keyword evidence="12" id="KW-0539">Nucleus</keyword>
<dbReference type="PROSITE" id="PS50886">
    <property type="entry name" value="TRBD"/>
    <property type="match status" value="1"/>
</dbReference>
<dbReference type="GO" id="GO:0005524">
    <property type="term" value="F:ATP binding"/>
    <property type="evidence" value="ECO:0007669"/>
    <property type="project" value="UniProtKB-KW"/>
</dbReference>
<comment type="subcellular location">
    <subcellularLocation>
        <location evidence="2">Cytoplasm</location>
    </subcellularLocation>
    <subcellularLocation>
        <location evidence="1">Nucleus</location>
    </subcellularLocation>
</comment>
<dbReference type="InterPro" id="IPR002305">
    <property type="entry name" value="aa-tRNA-synth_Ic"/>
</dbReference>
<keyword evidence="11 15" id="KW-0030">Aminoacyl-tRNA synthetase</keyword>
<evidence type="ECO:0000256" key="11">
    <source>
        <dbReference type="ARBA" id="ARBA00023146"/>
    </source>
</evidence>
<comment type="caution">
    <text evidence="17">The sequence shown here is derived from an EMBL/GenBank/DDBJ whole genome shotgun (WGS) entry which is preliminary data.</text>
</comment>
<keyword evidence="6 15" id="KW-0436">Ligase</keyword>
<evidence type="ECO:0000256" key="14">
    <source>
        <dbReference type="PROSITE-ProRule" id="PRU00209"/>
    </source>
</evidence>
<reference evidence="17 18" key="1">
    <citation type="journal article" date="2023" name="Sci. Data">
        <title>Genome assembly of the Korean intertidal mud-creeper Batillaria attramentaria.</title>
        <authorList>
            <person name="Patra A.K."/>
            <person name="Ho P.T."/>
            <person name="Jun S."/>
            <person name="Lee S.J."/>
            <person name="Kim Y."/>
            <person name="Won Y.J."/>
        </authorList>
    </citation>
    <scope>NUCLEOTIDE SEQUENCE [LARGE SCALE GENOMIC DNA]</scope>
    <source>
        <strain evidence="17">Wonlab-2016</strain>
    </source>
</reference>
<evidence type="ECO:0000256" key="1">
    <source>
        <dbReference type="ARBA" id="ARBA00004123"/>
    </source>
</evidence>
<evidence type="ECO:0000256" key="4">
    <source>
        <dbReference type="ARBA" id="ARBA00022490"/>
    </source>
</evidence>
<evidence type="ECO:0000256" key="13">
    <source>
        <dbReference type="ARBA" id="ARBA00048400"/>
    </source>
</evidence>
<evidence type="ECO:0000256" key="2">
    <source>
        <dbReference type="ARBA" id="ARBA00004496"/>
    </source>
</evidence>
<dbReference type="NCBIfam" id="NF006330">
    <property type="entry name" value="PRK08560.1"/>
    <property type="match status" value="1"/>
</dbReference>
<evidence type="ECO:0000256" key="8">
    <source>
        <dbReference type="ARBA" id="ARBA00022840"/>
    </source>
</evidence>
<keyword evidence="9 14" id="KW-0694">RNA-binding</keyword>
<dbReference type="InterPro" id="IPR014729">
    <property type="entry name" value="Rossmann-like_a/b/a_fold"/>
</dbReference>
<evidence type="ECO:0000256" key="15">
    <source>
        <dbReference type="RuleBase" id="RU361234"/>
    </source>
</evidence>
<dbReference type="GO" id="GO:0006412">
    <property type="term" value="P:translation"/>
    <property type="evidence" value="ECO:0007669"/>
    <property type="project" value="UniProtKB-KW"/>
</dbReference>
<evidence type="ECO:0000256" key="6">
    <source>
        <dbReference type="ARBA" id="ARBA00022598"/>
    </source>
</evidence>
<dbReference type="GO" id="GO:0000049">
    <property type="term" value="F:tRNA binding"/>
    <property type="evidence" value="ECO:0007669"/>
    <property type="project" value="UniProtKB-UniRule"/>
</dbReference>
<dbReference type="GO" id="GO:0004831">
    <property type="term" value="F:tyrosine-tRNA ligase activity"/>
    <property type="evidence" value="ECO:0007669"/>
    <property type="project" value="UniProtKB-EC"/>
</dbReference>
<evidence type="ECO:0000256" key="3">
    <source>
        <dbReference type="ARBA" id="ARBA00005594"/>
    </source>
</evidence>
<dbReference type="SUPFAM" id="SSF52374">
    <property type="entry name" value="Nucleotidylyl transferase"/>
    <property type="match status" value="1"/>
</dbReference>
<dbReference type="InterPro" id="IPR051270">
    <property type="entry name" value="Tyrosine-tRNA_ligase_regulator"/>
</dbReference>
<dbReference type="AlphaFoldDB" id="A0ABD0KL12"/>
<keyword evidence="8 15" id="KW-0067">ATP-binding</keyword>
<evidence type="ECO:0000256" key="12">
    <source>
        <dbReference type="ARBA" id="ARBA00023242"/>
    </source>
</evidence>
<dbReference type="SUPFAM" id="SSF50249">
    <property type="entry name" value="Nucleic acid-binding proteins"/>
    <property type="match status" value="1"/>
</dbReference>
<evidence type="ECO:0000259" key="16">
    <source>
        <dbReference type="PROSITE" id="PS50886"/>
    </source>
</evidence>
<dbReference type="GO" id="GO:0005634">
    <property type="term" value="C:nucleus"/>
    <property type="evidence" value="ECO:0007669"/>
    <property type="project" value="UniProtKB-SubCell"/>
</dbReference>
<comment type="catalytic activity">
    <reaction evidence="13">
        <text>tRNA(Tyr) + L-tyrosine + ATP = L-tyrosyl-tRNA(Tyr) + AMP + diphosphate + H(+)</text>
        <dbReference type="Rhea" id="RHEA:10220"/>
        <dbReference type="Rhea" id="RHEA-COMP:9706"/>
        <dbReference type="Rhea" id="RHEA-COMP:9707"/>
        <dbReference type="ChEBI" id="CHEBI:15378"/>
        <dbReference type="ChEBI" id="CHEBI:30616"/>
        <dbReference type="ChEBI" id="CHEBI:33019"/>
        <dbReference type="ChEBI" id="CHEBI:58315"/>
        <dbReference type="ChEBI" id="CHEBI:78442"/>
        <dbReference type="ChEBI" id="CHEBI:78536"/>
        <dbReference type="ChEBI" id="CHEBI:456215"/>
        <dbReference type="EC" id="6.1.1.1"/>
    </reaction>
    <physiologicalReaction direction="left-to-right" evidence="13">
        <dbReference type="Rhea" id="RHEA:10221"/>
    </physiologicalReaction>
</comment>
<dbReference type="FunFam" id="2.40.50.140:FF:000047">
    <property type="entry name" value="tyrosine--tRNA ligase, cytoplasmic isoform X2"/>
    <property type="match status" value="1"/>
</dbReference>
<evidence type="ECO:0000256" key="7">
    <source>
        <dbReference type="ARBA" id="ARBA00022741"/>
    </source>
</evidence>
<dbReference type="Gene3D" id="1.10.240.10">
    <property type="entry name" value="Tyrosyl-Transfer RNA Synthetase"/>
    <property type="match status" value="1"/>
</dbReference>
<evidence type="ECO:0000313" key="18">
    <source>
        <dbReference type="Proteomes" id="UP001519460"/>
    </source>
</evidence>
<dbReference type="Proteomes" id="UP001519460">
    <property type="component" value="Unassembled WGS sequence"/>
</dbReference>
<dbReference type="InterPro" id="IPR002307">
    <property type="entry name" value="Tyr-tRNA-ligase"/>
</dbReference>
<evidence type="ECO:0000256" key="10">
    <source>
        <dbReference type="ARBA" id="ARBA00022917"/>
    </source>
</evidence>
<dbReference type="FunFam" id="3.40.50.620:FF:000040">
    <property type="entry name" value="Tyrosine--tRNA ligase"/>
    <property type="match status" value="1"/>
</dbReference>
<dbReference type="GO" id="GO:0005737">
    <property type="term" value="C:cytoplasm"/>
    <property type="evidence" value="ECO:0007669"/>
    <property type="project" value="UniProtKB-SubCell"/>
</dbReference>
<dbReference type="FunFam" id="1.10.240.10:FF:000004">
    <property type="entry name" value="Tyrosine--tRNA ligase"/>
    <property type="match status" value="1"/>
</dbReference>
<dbReference type="InterPro" id="IPR012340">
    <property type="entry name" value="NA-bd_OB-fold"/>
</dbReference>